<dbReference type="CDD" id="cd04496">
    <property type="entry name" value="SSB_OBF"/>
    <property type="match status" value="1"/>
</dbReference>
<comment type="caution">
    <text evidence="5">The sequence shown here is derived from an EMBL/GenBank/DDBJ whole genome shotgun (WGS) entry which is preliminary data.</text>
</comment>
<dbReference type="InterPro" id="IPR012340">
    <property type="entry name" value="NA-bd_OB-fold"/>
</dbReference>
<dbReference type="RefSeq" id="WP_349173503.1">
    <property type="nucleotide sequence ID" value="NZ_JBBMEU010000027.1"/>
</dbReference>
<keyword evidence="6" id="KW-1185">Reference proteome</keyword>
<sequence length="129" mass="13974">MNNVQLMGNLARDPKVSVTRTGKTLVRMTVACSETYKGRDGQAKEMTSFVPVTCWPPSSDLAQSLLKGDRVVVMGRFTANSYEKDGTKHYYSEVTAAFVGTVPKATKAAAPGQSFDDMGNAAEDEEIPF</sequence>
<feature type="region of interest" description="Disordered" evidence="4">
    <location>
        <begin position="109"/>
        <end position="129"/>
    </location>
</feature>
<accession>A0ABV1CVU6</accession>
<protein>
    <recommendedName>
        <fullName evidence="2 3">Single-stranded DNA-binding protein</fullName>
    </recommendedName>
</protein>
<gene>
    <name evidence="5" type="ORF">WMO23_05930</name>
</gene>
<dbReference type="EMBL" id="JBBMEU010000027">
    <property type="protein sequence ID" value="MEQ2422270.1"/>
    <property type="molecule type" value="Genomic_DNA"/>
</dbReference>
<evidence type="ECO:0000256" key="1">
    <source>
        <dbReference type="ARBA" id="ARBA00023125"/>
    </source>
</evidence>
<evidence type="ECO:0000313" key="6">
    <source>
        <dbReference type="Proteomes" id="UP001433088"/>
    </source>
</evidence>
<organism evidence="5 6">
    <name type="scientific">Megasphaera intestinihominis</name>
    <dbReference type="NCBI Taxonomy" id="3133159"/>
    <lineage>
        <taxon>Bacteria</taxon>
        <taxon>Bacillati</taxon>
        <taxon>Bacillota</taxon>
        <taxon>Negativicutes</taxon>
        <taxon>Veillonellales</taxon>
        <taxon>Veillonellaceae</taxon>
        <taxon>Megasphaera</taxon>
    </lineage>
</organism>
<evidence type="ECO:0000313" key="5">
    <source>
        <dbReference type="EMBL" id="MEQ2422270.1"/>
    </source>
</evidence>
<dbReference type="SUPFAM" id="SSF50249">
    <property type="entry name" value="Nucleic acid-binding proteins"/>
    <property type="match status" value="1"/>
</dbReference>
<dbReference type="PIRSF" id="PIRSF002070">
    <property type="entry name" value="SSB"/>
    <property type="match status" value="1"/>
</dbReference>
<dbReference type="PANTHER" id="PTHR10302">
    <property type="entry name" value="SINGLE-STRANDED DNA-BINDING PROTEIN"/>
    <property type="match status" value="1"/>
</dbReference>
<evidence type="ECO:0000256" key="4">
    <source>
        <dbReference type="SAM" id="MobiDB-lite"/>
    </source>
</evidence>
<dbReference type="PANTHER" id="PTHR10302:SF27">
    <property type="entry name" value="SINGLE-STRANDED DNA-BINDING PROTEIN"/>
    <property type="match status" value="1"/>
</dbReference>
<dbReference type="Gene3D" id="2.40.50.140">
    <property type="entry name" value="Nucleic acid-binding proteins"/>
    <property type="match status" value="1"/>
</dbReference>
<dbReference type="Proteomes" id="UP001433088">
    <property type="component" value="Unassembled WGS sequence"/>
</dbReference>
<proteinExistence type="predicted"/>
<dbReference type="GO" id="GO:0003677">
    <property type="term" value="F:DNA binding"/>
    <property type="evidence" value="ECO:0007669"/>
    <property type="project" value="UniProtKB-KW"/>
</dbReference>
<dbReference type="InterPro" id="IPR011344">
    <property type="entry name" value="ssDNA-bd"/>
</dbReference>
<name>A0ABV1CVU6_9FIRM</name>
<reference evidence="5 6" key="1">
    <citation type="submission" date="2024-03" db="EMBL/GenBank/DDBJ databases">
        <title>Human intestinal bacterial collection.</title>
        <authorList>
            <person name="Pauvert C."/>
            <person name="Hitch T.C.A."/>
            <person name="Clavel T."/>
        </authorList>
    </citation>
    <scope>NUCLEOTIDE SEQUENCE [LARGE SCALE GENOMIC DNA]</scope>
    <source>
        <strain evidence="5 6">CLA-AA-H81</strain>
    </source>
</reference>
<evidence type="ECO:0000256" key="2">
    <source>
        <dbReference type="PIRNR" id="PIRNR002070"/>
    </source>
</evidence>
<evidence type="ECO:0000256" key="3">
    <source>
        <dbReference type="RuleBase" id="RU000524"/>
    </source>
</evidence>
<keyword evidence="1 2" id="KW-0238">DNA-binding</keyword>
<dbReference type="InterPro" id="IPR000424">
    <property type="entry name" value="Primosome_PriB/ssb"/>
</dbReference>
<dbReference type="NCBIfam" id="TIGR00621">
    <property type="entry name" value="ssb"/>
    <property type="match status" value="1"/>
</dbReference>
<dbReference type="Pfam" id="PF00436">
    <property type="entry name" value="SSB"/>
    <property type="match status" value="1"/>
</dbReference>
<dbReference type="PROSITE" id="PS50935">
    <property type="entry name" value="SSB"/>
    <property type="match status" value="1"/>
</dbReference>